<feature type="transmembrane region" description="Helical" evidence="11">
    <location>
        <begin position="376"/>
        <end position="394"/>
    </location>
</feature>
<evidence type="ECO:0000256" key="3">
    <source>
        <dbReference type="ARBA" id="ARBA00022448"/>
    </source>
</evidence>
<accession>A0A7N0V7T4</accession>
<dbReference type="InterPro" id="IPR010920">
    <property type="entry name" value="LSM_dom_sf"/>
</dbReference>
<feature type="transmembrane region" description="Helical" evidence="11">
    <location>
        <begin position="712"/>
        <end position="736"/>
    </location>
</feature>
<dbReference type="Gramene" id="Kaladp0337s0006.1.v1.1">
    <property type="protein sequence ID" value="Kaladp0337s0006.1.v1.1"/>
    <property type="gene ID" value="Kaladp0337s0006.v1.1"/>
</dbReference>
<feature type="region of interest" description="Disordered" evidence="10">
    <location>
        <begin position="165"/>
        <end position="203"/>
    </location>
</feature>
<evidence type="ECO:0000256" key="2">
    <source>
        <dbReference type="ARBA" id="ARBA00008017"/>
    </source>
</evidence>
<dbReference type="GO" id="GO:0005886">
    <property type="term" value="C:plasma membrane"/>
    <property type="evidence" value="ECO:0007669"/>
    <property type="project" value="UniProtKB-UniRule"/>
</dbReference>
<keyword evidence="5 11" id="KW-1133">Transmembrane helix</keyword>
<dbReference type="GO" id="GO:0050982">
    <property type="term" value="P:detection of mechanical stimulus"/>
    <property type="evidence" value="ECO:0007669"/>
    <property type="project" value="UniProtKB-ARBA"/>
</dbReference>
<dbReference type="GO" id="GO:0006820">
    <property type="term" value="P:monoatomic anion transport"/>
    <property type="evidence" value="ECO:0007669"/>
    <property type="project" value="TreeGrafter"/>
</dbReference>
<dbReference type="InterPro" id="IPR006685">
    <property type="entry name" value="MscS_channel_2nd"/>
</dbReference>
<dbReference type="Proteomes" id="UP000594263">
    <property type="component" value="Unplaced"/>
</dbReference>
<feature type="transmembrane region" description="Helical" evidence="11">
    <location>
        <begin position="296"/>
        <end position="318"/>
    </location>
</feature>
<dbReference type="OMA" id="WHYLLDE"/>
<keyword evidence="14" id="KW-1185">Reference proteome</keyword>
<protein>
    <recommendedName>
        <fullName evidence="9">Mechanosensitive ion channel protein</fullName>
    </recommendedName>
</protein>
<keyword evidence="6" id="KW-0406">Ion transport</keyword>
<evidence type="ECO:0000313" key="14">
    <source>
        <dbReference type="Proteomes" id="UP000594263"/>
    </source>
</evidence>
<reference evidence="13" key="1">
    <citation type="submission" date="2021-01" db="UniProtKB">
        <authorList>
            <consortium name="EnsemblPlants"/>
        </authorList>
    </citation>
    <scope>IDENTIFICATION</scope>
</reference>
<name>A0A7N0V7T4_KALFE</name>
<feature type="transmembrane region" description="Helical" evidence="11">
    <location>
        <begin position="680"/>
        <end position="700"/>
    </location>
</feature>
<evidence type="ECO:0000259" key="12">
    <source>
        <dbReference type="Pfam" id="PF00924"/>
    </source>
</evidence>
<sequence length="914" mass="103902">MDFSLRKSFKNHVRRASAGGTTDFSHEELPILSDHHTMSPVDSPDRREVIVKVDGEGTSNPNSRDARHVMHVGEPESRLWRDSSYDFWRDADDGDGEFRFRQDGLPPKLIGHFLNNRGGDMELDLEMNGIRDPGLTPIAGSPVTYRTPAANSKDLKVSFQAPAATKEIVEDKPSSSSSSSSHEGSTAHGYRNTMQNGSGGNAEVLRCTSNASFQKRPSLMRIKTKSRLQDPPPEQTDNKRSGRIPKSGQLRSGQLRSGQLRSGVSSKVTEDEDDDPFMEEDLPDDFKKEKLNAIAIIEWVSLLLIGGALICSLAIPLLRQRSLWQLKLWKWEVLVLVLICGRLVSGWGIRIIVFFIERNFLLRKRVLYFVYGLRKAVRNCLWLGQVLVAWHLLFDKKVERETNSKALRYVTKILVCFLVGSVLWLVKTLMVKVLASSFHVSTYFERIQESLFNQYVIETLSGPPLVEMQMVEEEEEKTMAEFQRMQNAGIRIPPDLKASAFPPAGKSGRVIGNGGLEKACRAKSIKFSRVMTKKADDGITVDHLQKLNHKNISAWNMKRLMNIARRGVLSTLDERILDTTQEDEKAMQIRSEVEAKSAARQIFRNVARPGCKYIYLEDLMRFMPEDEALRTLSLFEGAHERMKISKSCLKNWVVSAFRERRALALTLNDTKTAVNKLHQMVNVIVSIMIAIIWLIILGIASSKFFLVVSSQLVVAAFIFGNTLKTIFEAIIFLFVIHPFDVGDRCEIEGVQMVVEEMNILTTVFLRYDNLKILYQNSVLATKAIQNFFRSPDMGDSVEFLVHIATPVEKIALMKQRITSYIESKSEHWNPSPTVILKDIDGLTRLKFAVWLSHRMNHQDMGEKWIRRAQLVEEMVKVFRELDIHYRLYPIEINVCNMPMTNSARVPPDWVPSAS</sequence>
<dbReference type="PANTHER" id="PTHR31618:SF27">
    <property type="entry name" value="MECHANOSENSITIVE ION CHANNEL PROTEIN"/>
    <property type="match status" value="1"/>
</dbReference>
<dbReference type="Pfam" id="PF00924">
    <property type="entry name" value="MS_channel_2nd"/>
    <property type="match status" value="1"/>
</dbReference>
<evidence type="ECO:0000256" key="10">
    <source>
        <dbReference type="SAM" id="MobiDB-lite"/>
    </source>
</evidence>
<evidence type="ECO:0000313" key="13">
    <source>
        <dbReference type="EnsemblPlants" id="Kaladp0337s0006.1.v1.1"/>
    </source>
</evidence>
<evidence type="ECO:0000256" key="8">
    <source>
        <dbReference type="ARBA" id="ARBA00023303"/>
    </source>
</evidence>
<keyword evidence="3" id="KW-0813">Transport</keyword>
<dbReference type="AlphaFoldDB" id="A0A7N0V7T4"/>
<feature type="transmembrane region" description="Helical" evidence="11">
    <location>
        <begin position="333"/>
        <end position="356"/>
    </location>
</feature>
<feature type="region of interest" description="Disordered" evidence="10">
    <location>
        <begin position="216"/>
        <end position="279"/>
    </location>
</feature>
<proteinExistence type="inferred from homology"/>
<evidence type="ECO:0000256" key="7">
    <source>
        <dbReference type="ARBA" id="ARBA00023136"/>
    </source>
</evidence>
<feature type="domain" description="Mechanosensitive ion channel MscS" evidence="12">
    <location>
        <begin position="724"/>
        <end position="787"/>
    </location>
</feature>
<dbReference type="Gene3D" id="2.30.30.60">
    <property type="match status" value="1"/>
</dbReference>
<dbReference type="InterPro" id="IPR023408">
    <property type="entry name" value="MscS_beta-dom_sf"/>
</dbReference>
<dbReference type="SUPFAM" id="SSF50182">
    <property type="entry name" value="Sm-like ribonucleoproteins"/>
    <property type="match status" value="1"/>
</dbReference>
<evidence type="ECO:0000256" key="5">
    <source>
        <dbReference type="ARBA" id="ARBA00022989"/>
    </source>
</evidence>
<keyword evidence="7 9" id="KW-0472">Membrane</keyword>
<evidence type="ECO:0000256" key="4">
    <source>
        <dbReference type="ARBA" id="ARBA00022692"/>
    </source>
</evidence>
<dbReference type="GO" id="GO:0008381">
    <property type="term" value="F:mechanosensitive monoatomic ion channel activity"/>
    <property type="evidence" value="ECO:0007669"/>
    <property type="project" value="TreeGrafter"/>
</dbReference>
<dbReference type="InterPro" id="IPR016688">
    <property type="entry name" value="MscS-like_plants/fungi"/>
</dbReference>
<keyword evidence="4 11" id="KW-0812">Transmembrane</keyword>
<comment type="similarity">
    <text evidence="2 9">Belongs to the MscS (TC 1.A.23) family.</text>
</comment>
<evidence type="ECO:0000256" key="6">
    <source>
        <dbReference type="ARBA" id="ARBA00023065"/>
    </source>
</evidence>
<feature type="compositionally biased region" description="Polar residues" evidence="10">
    <location>
        <begin position="249"/>
        <end position="267"/>
    </location>
</feature>
<evidence type="ECO:0000256" key="9">
    <source>
        <dbReference type="PIRNR" id="PIRNR017209"/>
    </source>
</evidence>
<dbReference type="FunFam" id="2.30.30.60:FF:000003">
    <property type="entry name" value="Predicted mechanosensitive ion channel"/>
    <property type="match status" value="1"/>
</dbReference>
<dbReference type="EnsemblPlants" id="Kaladp0337s0006.1.v1.1">
    <property type="protein sequence ID" value="Kaladp0337s0006.1.v1.1"/>
    <property type="gene ID" value="Kaladp0337s0006.v1.1"/>
</dbReference>
<feature type="transmembrane region" description="Helical" evidence="11">
    <location>
        <begin position="406"/>
        <end position="426"/>
    </location>
</feature>
<evidence type="ECO:0000256" key="11">
    <source>
        <dbReference type="SAM" id="Phobius"/>
    </source>
</evidence>
<dbReference type="PIRSF" id="PIRSF017209">
    <property type="entry name" value="Memb_At2g17000_prd"/>
    <property type="match status" value="1"/>
</dbReference>
<feature type="compositionally biased region" description="Acidic residues" evidence="10">
    <location>
        <begin position="270"/>
        <end position="279"/>
    </location>
</feature>
<comment type="subcellular location">
    <subcellularLocation>
        <location evidence="1">Membrane</location>
        <topology evidence="1">Multi-pass membrane protein</topology>
    </subcellularLocation>
</comment>
<keyword evidence="8" id="KW-0407">Ion channel</keyword>
<dbReference type="PANTHER" id="PTHR31618">
    <property type="entry name" value="MECHANOSENSITIVE ION CHANNEL PROTEIN 5"/>
    <property type="match status" value="1"/>
</dbReference>
<evidence type="ECO:0000256" key="1">
    <source>
        <dbReference type="ARBA" id="ARBA00004141"/>
    </source>
</evidence>
<organism evidence="13 14">
    <name type="scientific">Kalanchoe fedtschenkoi</name>
    <name type="common">Lavender scallops</name>
    <name type="synonym">South American air plant</name>
    <dbReference type="NCBI Taxonomy" id="63787"/>
    <lineage>
        <taxon>Eukaryota</taxon>
        <taxon>Viridiplantae</taxon>
        <taxon>Streptophyta</taxon>
        <taxon>Embryophyta</taxon>
        <taxon>Tracheophyta</taxon>
        <taxon>Spermatophyta</taxon>
        <taxon>Magnoliopsida</taxon>
        <taxon>eudicotyledons</taxon>
        <taxon>Gunneridae</taxon>
        <taxon>Pentapetalae</taxon>
        <taxon>Saxifragales</taxon>
        <taxon>Crassulaceae</taxon>
        <taxon>Kalanchoe</taxon>
    </lineage>
</organism>